<dbReference type="AlphaFoldDB" id="A0A653E4H2"/>
<reference evidence="2" key="1">
    <citation type="submission" date="2019-02" db="EMBL/GenBank/DDBJ databases">
        <authorList>
            <consortium name="Genoscope - CEA"/>
            <person name="William W."/>
        </authorList>
    </citation>
    <scope>NUCLEOTIDE SEQUENCE [LARGE SCALE GENOMIC DNA]</scope>
    <source>
        <strain evidence="2">YSy11</strain>
    </source>
</reference>
<dbReference type="Pfam" id="PF03886">
    <property type="entry name" value="ABC_trans_aux"/>
    <property type="match status" value="1"/>
</dbReference>
<proteinExistence type="predicted"/>
<dbReference type="PROSITE" id="PS51257">
    <property type="entry name" value="PROKAR_LIPOPROTEIN"/>
    <property type="match status" value="1"/>
</dbReference>
<evidence type="ECO:0000313" key="2">
    <source>
        <dbReference type="EMBL" id="VEV96956.1"/>
    </source>
</evidence>
<dbReference type="InterPro" id="IPR005586">
    <property type="entry name" value="ABC_trans_aux"/>
</dbReference>
<dbReference type="SUPFAM" id="SSF159594">
    <property type="entry name" value="XCC0632-like"/>
    <property type="match status" value="1"/>
</dbReference>
<dbReference type="RefSeq" id="WP_069902334.1">
    <property type="nucleotide sequence ID" value="NZ_LR215729.2"/>
</dbReference>
<dbReference type="Gene3D" id="3.40.50.10610">
    <property type="entry name" value="ABC-type transport auxiliary lipoprotein component"/>
    <property type="match status" value="1"/>
</dbReference>
<gene>
    <name evidence="2" type="ORF">PMYSY11_1910</name>
</gene>
<accession>A0A653E4H2</accession>
<sequence>MTRTPAFIALLLTTLLSGCSILPKSEPLNVYRLPAAPFERYTGTGQTAWTLQVDRPQSSQTLDSTRIAVLPQGNEISAYKGARWSDRAPQLLRDRIIAGMLDDGRIRAVSSDDNRLQTDLQLSSDLRAFQSEYHAGKPQAHVVLDVRLVRRDSQTILEQKRFEVREDAADTSVPAVVSAFGKASDQLTREVMAWSLKQGQSKALRP</sequence>
<organism evidence="2">
    <name type="scientific">Pseudomonas marincola</name>
    <dbReference type="NCBI Taxonomy" id="437900"/>
    <lineage>
        <taxon>Bacteria</taxon>
        <taxon>Pseudomonadati</taxon>
        <taxon>Pseudomonadota</taxon>
        <taxon>Gammaproteobacteria</taxon>
        <taxon>Pseudomonadales</taxon>
        <taxon>Pseudomonadaceae</taxon>
        <taxon>Pseudomonas</taxon>
    </lineage>
</organism>
<name>A0A653E4H2_9PSED</name>
<protein>
    <recommendedName>
        <fullName evidence="1">ABC-type transport auxiliary lipoprotein component domain-containing protein</fullName>
    </recommendedName>
</protein>
<evidence type="ECO:0000259" key="1">
    <source>
        <dbReference type="Pfam" id="PF03886"/>
    </source>
</evidence>
<feature type="domain" description="ABC-type transport auxiliary lipoprotein component" evidence="1">
    <location>
        <begin position="31"/>
        <end position="191"/>
    </location>
</feature>
<dbReference type="EMBL" id="LR215729">
    <property type="protein sequence ID" value="VEV96956.1"/>
    <property type="molecule type" value="Genomic_DNA"/>
</dbReference>